<evidence type="ECO:0000259" key="7">
    <source>
        <dbReference type="Pfam" id="PF17961"/>
    </source>
</evidence>
<protein>
    <submittedName>
        <fullName evidence="8">Uncharacterized protein</fullName>
    </submittedName>
</protein>
<keyword evidence="3" id="KW-0964">Secreted</keyword>
<dbReference type="Gene3D" id="2.60.40.1280">
    <property type="match status" value="1"/>
</dbReference>
<dbReference type="Pfam" id="PF17961">
    <property type="entry name" value="Big_8"/>
    <property type="match status" value="1"/>
</dbReference>
<dbReference type="InterPro" id="IPR041171">
    <property type="entry name" value="SDR_Ig"/>
</dbReference>
<evidence type="ECO:0000313" key="8">
    <source>
        <dbReference type="EMBL" id="OMC76100.1"/>
    </source>
</evidence>
<evidence type="ECO:0000256" key="1">
    <source>
        <dbReference type="ARBA" id="ARBA00004168"/>
    </source>
</evidence>
<keyword evidence="4" id="KW-0732">Signal</keyword>
<reference evidence="8 9" key="1">
    <citation type="submission" date="2016-11" db="EMBL/GenBank/DDBJ databases">
        <title>Paenibacillus species isolates.</title>
        <authorList>
            <person name="Beno S.M."/>
        </authorList>
    </citation>
    <scope>NUCLEOTIDE SEQUENCE [LARGE SCALE GENOMIC DNA]</scope>
    <source>
        <strain evidence="8 9">FSL H7-0433</strain>
    </source>
</reference>
<organism evidence="8 9">
    <name type="scientific">Paenibacillus odorifer</name>
    <dbReference type="NCBI Taxonomy" id="189426"/>
    <lineage>
        <taxon>Bacteria</taxon>
        <taxon>Bacillati</taxon>
        <taxon>Bacillota</taxon>
        <taxon>Bacilli</taxon>
        <taxon>Bacillales</taxon>
        <taxon>Paenibacillaceae</taxon>
        <taxon>Paenibacillus</taxon>
    </lineage>
</organism>
<dbReference type="Pfam" id="PF05737">
    <property type="entry name" value="Collagen_bind"/>
    <property type="match status" value="1"/>
</dbReference>
<keyword evidence="9" id="KW-1185">Reference proteome</keyword>
<evidence type="ECO:0000259" key="6">
    <source>
        <dbReference type="Pfam" id="PF05737"/>
    </source>
</evidence>
<keyword evidence="2" id="KW-0134">Cell wall</keyword>
<feature type="non-terminal residue" evidence="8">
    <location>
        <position position="1"/>
    </location>
</feature>
<dbReference type="InterPro" id="IPR008966">
    <property type="entry name" value="Adhesion_dom_sf"/>
</dbReference>
<feature type="domain" description="SDR-like Ig" evidence="7">
    <location>
        <begin position="2"/>
        <end position="84"/>
    </location>
</feature>
<keyword evidence="5" id="KW-0572">Peptidoglycan-anchor</keyword>
<dbReference type="RefSeq" id="WP_256721989.1">
    <property type="nucleotide sequence ID" value="NZ_MPVP01001025.1"/>
</dbReference>
<sequence>NWSLPKNHNYKQGDTFTFQLPEQFQLFNDFNGPLVSEDGDVGSFEVRQISHEVIMTFNDYIETHDDVQGTLRLNTKFDKQKISGSTIQNILFPVSGGIQTVTVNFKPSVGSTIEKRGIPEGFNANQILWTVDVNKSLEAVGNAIVTDPIPSGLSLNTPVTVSVYQLSIQLDG</sequence>
<evidence type="ECO:0000256" key="3">
    <source>
        <dbReference type="ARBA" id="ARBA00022525"/>
    </source>
</evidence>
<feature type="non-terminal residue" evidence="8">
    <location>
        <position position="172"/>
    </location>
</feature>
<comment type="subcellular location">
    <subcellularLocation>
        <location evidence="1">Secreted</location>
        <location evidence="1">Cell wall</location>
        <topology evidence="1">Peptidoglycan-anchor</topology>
    </subcellularLocation>
</comment>
<evidence type="ECO:0000313" key="9">
    <source>
        <dbReference type="Proteomes" id="UP000187158"/>
    </source>
</evidence>
<comment type="caution">
    <text evidence="8">The sequence shown here is derived from an EMBL/GenBank/DDBJ whole genome shotgun (WGS) entry which is preliminary data.</text>
</comment>
<dbReference type="SUPFAM" id="SSF49401">
    <property type="entry name" value="Bacterial adhesins"/>
    <property type="match status" value="2"/>
</dbReference>
<accession>A0ABX3GEM9</accession>
<evidence type="ECO:0000256" key="2">
    <source>
        <dbReference type="ARBA" id="ARBA00022512"/>
    </source>
</evidence>
<dbReference type="InterPro" id="IPR011252">
    <property type="entry name" value="Fibrogen-bd_dom1"/>
</dbReference>
<name>A0ABX3GEM9_9BACL</name>
<dbReference type="InterPro" id="IPR008456">
    <property type="entry name" value="Collagen-bd_dom"/>
</dbReference>
<dbReference type="Gene3D" id="2.60.40.740">
    <property type="match status" value="1"/>
</dbReference>
<evidence type="ECO:0000256" key="4">
    <source>
        <dbReference type="ARBA" id="ARBA00022729"/>
    </source>
</evidence>
<evidence type="ECO:0000256" key="5">
    <source>
        <dbReference type="ARBA" id="ARBA00023088"/>
    </source>
</evidence>
<feature type="domain" description="Collagen binding" evidence="6">
    <location>
        <begin position="112"/>
        <end position="170"/>
    </location>
</feature>
<dbReference type="EMBL" id="MPVP01001025">
    <property type="protein sequence ID" value="OMC76100.1"/>
    <property type="molecule type" value="Genomic_DNA"/>
</dbReference>
<dbReference type="Proteomes" id="UP000187158">
    <property type="component" value="Unassembled WGS sequence"/>
</dbReference>
<proteinExistence type="predicted"/>
<gene>
    <name evidence="8" type="ORF">BSO21_36015</name>
</gene>